<evidence type="ECO:0000313" key="9">
    <source>
        <dbReference type="EMBL" id="PYZ97174.1"/>
    </source>
</evidence>
<dbReference type="InterPro" id="IPR010982">
    <property type="entry name" value="Lambda_DNA-bd_dom_sf"/>
</dbReference>
<name>A0A2W0H5P7_9BACI</name>
<keyword evidence="3 7" id="KW-0805">Transcription regulation</keyword>
<gene>
    <name evidence="9" type="primary">ccpA</name>
    <name evidence="9" type="ORF">CR205_00810</name>
</gene>
<dbReference type="SMART" id="SM00354">
    <property type="entry name" value="HTH_LACI"/>
    <property type="match status" value="1"/>
</dbReference>
<comment type="caution">
    <text evidence="9">The sequence shown here is derived from an EMBL/GenBank/DDBJ whole genome shotgun (WGS) entry which is preliminary data.</text>
</comment>
<keyword evidence="10" id="KW-1185">Reference proteome</keyword>
<dbReference type="Proteomes" id="UP000248066">
    <property type="component" value="Unassembled WGS sequence"/>
</dbReference>
<evidence type="ECO:0000256" key="1">
    <source>
        <dbReference type="ARBA" id="ARBA00019435"/>
    </source>
</evidence>
<dbReference type="SUPFAM" id="SSF53822">
    <property type="entry name" value="Periplasmic binding protein-like I"/>
    <property type="match status" value="1"/>
</dbReference>
<dbReference type="OrthoDB" id="9784962at2"/>
<dbReference type="PANTHER" id="PTHR30146:SF150">
    <property type="entry name" value="ARABINOSE METABOLISM TRANSCRIPTIONAL REPRESSOR"/>
    <property type="match status" value="1"/>
</dbReference>
<comment type="function">
    <text evidence="7">Global transcriptional regulator of carbon catabolite repression (CCR) and carbon catabolite activation (CCA), which ensures optimal energy usage under diverse conditions.</text>
</comment>
<dbReference type="InterPro" id="IPR028082">
    <property type="entry name" value="Peripla_BP_I"/>
</dbReference>
<dbReference type="InterPro" id="IPR006377">
    <property type="entry name" value="CcpA"/>
</dbReference>
<evidence type="ECO:0000259" key="8">
    <source>
        <dbReference type="PROSITE" id="PS50932"/>
    </source>
</evidence>
<dbReference type="GO" id="GO:0000976">
    <property type="term" value="F:transcription cis-regulatory region binding"/>
    <property type="evidence" value="ECO:0007669"/>
    <property type="project" value="TreeGrafter"/>
</dbReference>
<evidence type="ECO:0000256" key="2">
    <source>
        <dbReference type="ARBA" id="ARBA00022491"/>
    </source>
</evidence>
<dbReference type="Pfam" id="PF00356">
    <property type="entry name" value="LacI"/>
    <property type="match status" value="1"/>
</dbReference>
<protein>
    <recommendedName>
        <fullName evidence="1 7">Catabolite control protein A</fullName>
    </recommendedName>
</protein>
<evidence type="ECO:0000256" key="7">
    <source>
        <dbReference type="RuleBase" id="RU368079"/>
    </source>
</evidence>
<dbReference type="RefSeq" id="WP_110515988.1">
    <property type="nucleotide sequence ID" value="NZ_PDOF01000001.1"/>
</dbReference>
<dbReference type="Gene3D" id="3.40.50.2300">
    <property type="match status" value="2"/>
</dbReference>
<keyword evidence="4 7" id="KW-0238">DNA-binding</keyword>
<dbReference type="PANTHER" id="PTHR30146">
    <property type="entry name" value="LACI-RELATED TRANSCRIPTIONAL REPRESSOR"/>
    <property type="match status" value="1"/>
</dbReference>
<dbReference type="InterPro" id="IPR046335">
    <property type="entry name" value="LacI/GalR-like_sensor"/>
</dbReference>
<reference evidence="9 10" key="1">
    <citation type="submission" date="2017-10" db="EMBL/GenBank/DDBJ databases">
        <title>Bacillus sp. nov., a halophilic bacterium isolated from a Yangshapao Lake.</title>
        <authorList>
            <person name="Wang H."/>
        </authorList>
    </citation>
    <scope>NUCLEOTIDE SEQUENCE [LARGE SCALE GENOMIC DNA]</scope>
    <source>
        <strain evidence="9 10">YSP-3</strain>
    </source>
</reference>
<dbReference type="FunFam" id="1.10.260.40:FF:000002">
    <property type="entry name" value="HTH-type transcriptional repressor PurR"/>
    <property type="match status" value="1"/>
</dbReference>
<feature type="domain" description="HTH lacI-type" evidence="8">
    <location>
        <begin position="3"/>
        <end position="57"/>
    </location>
</feature>
<organism evidence="9 10">
    <name type="scientific">Alteribacter lacisalsi</name>
    <dbReference type="NCBI Taxonomy" id="2045244"/>
    <lineage>
        <taxon>Bacteria</taxon>
        <taxon>Bacillati</taxon>
        <taxon>Bacillota</taxon>
        <taxon>Bacilli</taxon>
        <taxon>Bacillales</taxon>
        <taxon>Bacillaceae</taxon>
        <taxon>Alteribacter</taxon>
    </lineage>
</organism>
<keyword evidence="6 7" id="KW-0804">Transcription</keyword>
<dbReference type="NCBIfam" id="TIGR01481">
    <property type="entry name" value="ccpA"/>
    <property type="match status" value="1"/>
</dbReference>
<dbReference type="CDD" id="cd06298">
    <property type="entry name" value="PBP1_CcpA"/>
    <property type="match status" value="1"/>
</dbReference>
<accession>A0A2W0H5P7</accession>
<evidence type="ECO:0000256" key="5">
    <source>
        <dbReference type="ARBA" id="ARBA00023159"/>
    </source>
</evidence>
<keyword evidence="5 7" id="KW-0010">Activator</keyword>
<dbReference type="PRINTS" id="PR00036">
    <property type="entry name" value="HTHLACI"/>
</dbReference>
<dbReference type="InterPro" id="IPR000843">
    <property type="entry name" value="HTH_LacI"/>
</dbReference>
<dbReference type="PROSITE" id="PS50932">
    <property type="entry name" value="HTH_LACI_2"/>
    <property type="match status" value="1"/>
</dbReference>
<evidence type="ECO:0000256" key="6">
    <source>
        <dbReference type="ARBA" id="ARBA00023163"/>
    </source>
</evidence>
<proteinExistence type="predicted"/>
<dbReference type="SUPFAM" id="SSF47413">
    <property type="entry name" value="lambda repressor-like DNA-binding domains"/>
    <property type="match status" value="1"/>
</dbReference>
<dbReference type="FunFam" id="3.40.50.2300:FF:000012">
    <property type="entry name" value="Catabolite control protein A"/>
    <property type="match status" value="1"/>
</dbReference>
<dbReference type="CDD" id="cd01392">
    <property type="entry name" value="HTH_LacI"/>
    <property type="match status" value="1"/>
</dbReference>
<dbReference type="EMBL" id="PDOF01000001">
    <property type="protein sequence ID" value="PYZ97174.1"/>
    <property type="molecule type" value="Genomic_DNA"/>
</dbReference>
<dbReference type="Gene3D" id="1.10.260.40">
    <property type="entry name" value="lambda repressor-like DNA-binding domains"/>
    <property type="match status" value="1"/>
</dbReference>
<evidence type="ECO:0000313" key="10">
    <source>
        <dbReference type="Proteomes" id="UP000248066"/>
    </source>
</evidence>
<dbReference type="GO" id="GO:0003700">
    <property type="term" value="F:DNA-binding transcription factor activity"/>
    <property type="evidence" value="ECO:0007669"/>
    <property type="project" value="TreeGrafter"/>
</dbReference>
<dbReference type="PROSITE" id="PS00356">
    <property type="entry name" value="HTH_LACI_1"/>
    <property type="match status" value="1"/>
</dbReference>
<dbReference type="Pfam" id="PF13377">
    <property type="entry name" value="Peripla_BP_3"/>
    <property type="match status" value="1"/>
</dbReference>
<keyword evidence="2 7" id="KW-0678">Repressor</keyword>
<sequence>MNITIYDVAREAGVSMATVSRVVNGNPNVKPTTRKRVLEAIERLGYRPNAVARGLASKKTTTVGVIIPDISSIFFAELARGIEDIATMYKYNIILCNSDQNKEKEIHLINTLLEKQVDGLIFMGGEITEEHVQQFKQSPVPVVLSATIDEEKALPSVNIDYENAVYDAVKSFIDEGHTKIAMLSGTLEDPINGYQKYAGYKRALEEAGMKVNEDYVVIGDYTYDSGLEAMDRLTSLKDKPTAIFASTDEMALGVIHGAQDKGYTVPDDFEVIGFDNTRLASMVRPTLTSVVQPMYDIGAVSMRLLTKYMNKEEVSDDVVLLPHRIEHRNSTKTSE</sequence>
<dbReference type="AlphaFoldDB" id="A0A2W0H5P7"/>
<evidence type="ECO:0000256" key="3">
    <source>
        <dbReference type="ARBA" id="ARBA00023015"/>
    </source>
</evidence>
<evidence type="ECO:0000256" key="4">
    <source>
        <dbReference type="ARBA" id="ARBA00023125"/>
    </source>
</evidence>